<reference evidence="1 2" key="1">
    <citation type="journal article" date="2019" name="Nat. Ecol. Evol.">
        <title>Megaphylogeny resolves global patterns of mushroom evolution.</title>
        <authorList>
            <person name="Varga T."/>
            <person name="Krizsan K."/>
            <person name="Foldi C."/>
            <person name="Dima B."/>
            <person name="Sanchez-Garcia M."/>
            <person name="Sanchez-Ramirez S."/>
            <person name="Szollosi G.J."/>
            <person name="Szarkandi J.G."/>
            <person name="Papp V."/>
            <person name="Albert L."/>
            <person name="Andreopoulos W."/>
            <person name="Angelini C."/>
            <person name="Antonin V."/>
            <person name="Barry K.W."/>
            <person name="Bougher N.L."/>
            <person name="Buchanan P."/>
            <person name="Buyck B."/>
            <person name="Bense V."/>
            <person name="Catcheside P."/>
            <person name="Chovatia M."/>
            <person name="Cooper J."/>
            <person name="Damon W."/>
            <person name="Desjardin D."/>
            <person name="Finy P."/>
            <person name="Geml J."/>
            <person name="Haridas S."/>
            <person name="Hughes K."/>
            <person name="Justo A."/>
            <person name="Karasinski D."/>
            <person name="Kautmanova I."/>
            <person name="Kiss B."/>
            <person name="Kocsube S."/>
            <person name="Kotiranta H."/>
            <person name="LaButti K.M."/>
            <person name="Lechner B.E."/>
            <person name="Liimatainen K."/>
            <person name="Lipzen A."/>
            <person name="Lukacs Z."/>
            <person name="Mihaltcheva S."/>
            <person name="Morgado L.N."/>
            <person name="Niskanen T."/>
            <person name="Noordeloos M.E."/>
            <person name="Ohm R.A."/>
            <person name="Ortiz-Santana B."/>
            <person name="Ovrebo C."/>
            <person name="Racz N."/>
            <person name="Riley R."/>
            <person name="Savchenko A."/>
            <person name="Shiryaev A."/>
            <person name="Soop K."/>
            <person name="Spirin V."/>
            <person name="Szebenyi C."/>
            <person name="Tomsovsky M."/>
            <person name="Tulloss R.E."/>
            <person name="Uehling J."/>
            <person name="Grigoriev I.V."/>
            <person name="Vagvolgyi C."/>
            <person name="Papp T."/>
            <person name="Martin F.M."/>
            <person name="Miettinen O."/>
            <person name="Hibbett D.S."/>
            <person name="Nagy L.G."/>
        </authorList>
    </citation>
    <scope>NUCLEOTIDE SEQUENCE [LARGE SCALE GENOMIC DNA]</scope>
    <source>
        <strain evidence="1 2">NL-1719</strain>
    </source>
</reference>
<accession>A0ACD3B2B2</accession>
<dbReference type="Proteomes" id="UP000308600">
    <property type="component" value="Unassembled WGS sequence"/>
</dbReference>
<name>A0ACD3B2B2_9AGAR</name>
<sequence>MALDSNSPNYRLLIHLLRRCYTGIRTECLENKPDTTSQLSFTPSSNGHKLKEATIRRRGNMLTSTPLRSFSDLPRILDAIASICVKAPRSHSYVTGLQYDSKSKKLVLTISTNTPQGDHEELETYVKGVWNILRRLSRLSRKRDLSQLLSELQDVVFARTLPKLQRRLDAFRPICEEWVSTLDGLLQIKKKTKTPIGDHNSTRQFAATMDYEPPFGDHVTTVHIPAAKDDEPPFGHYFVTLPSAATVDYEPPFDHDAILQLLAAMDHEPPFGNKSTRQFGANVFQR</sequence>
<keyword evidence="2" id="KW-1185">Reference proteome</keyword>
<protein>
    <submittedName>
        <fullName evidence="1">Uncharacterized protein</fullName>
    </submittedName>
</protein>
<gene>
    <name evidence="1" type="ORF">BDN72DRAFT_895305</name>
</gene>
<proteinExistence type="predicted"/>
<evidence type="ECO:0000313" key="2">
    <source>
        <dbReference type="Proteomes" id="UP000308600"/>
    </source>
</evidence>
<organism evidence="1 2">
    <name type="scientific">Pluteus cervinus</name>
    <dbReference type="NCBI Taxonomy" id="181527"/>
    <lineage>
        <taxon>Eukaryota</taxon>
        <taxon>Fungi</taxon>
        <taxon>Dikarya</taxon>
        <taxon>Basidiomycota</taxon>
        <taxon>Agaricomycotina</taxon>
        <taxon>Agaricomycetes</taxon>
        <taxon>Agaricomycetidae</taxon>
        <taxon>Agaricales</taxon>
        <taxon>Pluteineae</taxon>
        <taxon>Pluteaceae</taxon>
        <taxon>Pluteus</taxon>
    </lineage>
</organism>
<evidence type="ECO:0000313" key="1">
    <source>
        <dbReference type="EMBL" id="TFK71916.1"/>
    </source>
</evidence>
<dbReference type="EMBL" id="ML208292">
    <property type="protein sequence ID" value="TFK71916.1"/>
    <property type="molecule type" value="Genomic_DNA"/>
</dbReference>